<keyword evidence="5" id="KW-1185">Reference proteome</keyword>
<gene>
    <name evidence="4" type="ORF">GPICK_04310</name>
</gene>
<protein>
    <recommendedName>
        <fullName evidence="3">Proteinase inhibitor I42 chagasin domain-containing protein</fullName>
    </recommendedName>
</protein>
<dbReference type="SUPFAM" id="SSF141066">
    <property type="entry name" value="ICP-like"/>
    <property type="match status" value="1"/>
</dbReference>
<dbReference type="HOGENOM" id="CLU_2206272_0_0_7"/>
<dbReference type="AlphaFoldDB" id="A0A0B5BI13"/>
<evidence type="ECO:0000259" key="3">
    <source>
        <dbReference type="Pfam" id="PF09394"/>
    </source>
</evidence>
<keyword evidence="2" id="KW-0789">Thiol protease inhibitor</keyword>
<keyword evidence="1" id="KW-0646">Protease inhibitor</keyword>
<sequence>MRLAVGETHRLRLTGRGSAGYGWEMSVTGDGEAVRVTKEFLPLPPTLPTGGPLPPGYSRDEEVVITALAPGTATVRLVQRRAWEREKPPLKELLLGVRVTGRAGGAD</sequence>
<dbReference type="InterPro" id="IPR036331">
    <property type="entry name" value="Chagasin-like_sf"/>
</dbReference>
<dbReference type="Pfam" id="PF09394">
    <property type="entry name" value="Inhibitor_I42"/>
    <property type="match status" value="1"/>
</dbReference>
<dbReference type="InterPro" id="IPR018990">
    <property type="entry name" value="Prot_inh_I42_chagasin"/>
</dbReference>
<evidence type="ECO:0000313" key="4">
    <source>
        <dbReference type="EMBL" id="AJE04809.1"/>
    </source>
</evidence>
<dbReference type="Gene3D" id="2.60.40.2020">
    <property type="match status" value="1"/>
</dbReference>
<accession>A0A0B5BI13</accession>
<dbReference type="Proteomes" id="UP000057609">
    <property type="component" value="Chromosome"/>
</dbReference>
<dbReference type="GO" id="GO:0004869">
    <property type="term" value="F:cysteine-type endopeptidase inhibitor activity"/>
    <property type="evidence" value="ECO:0007669"/>
    <property type="project" value="UniProtKB-KW"/>
</dbReference>
<evidence type="ECO:0000256" key="2">
    <source>
        <dbReference type="ARBA" id="ARBA00022704"/>
    </source>
</evidence>
<dbReference type="KEGG" id="gpi:GPICK_04310"/>
<proteinExistence type="predicted"/>
<feature type="domain" description="Proteinase inhibitor I42 chagasin" evidence="3">
    <location>
        <begin position="3"/>
        <end position="92"/>
    </location>
</feature>
<evidence type="ECO:0000256" key="1">
    <source>
        <dbReference type="ARBA" id="ARBA00022690"/>
    </source>
</evidence>
<name>A0A0B5BI13_9BACT</name>
<organism evidence="4 5">
    <name type="scientific">Geobacter pickeringii</name>
    <dbReference type="NCBI Taxonomy" id="345632"/>
    <lineage>
        <taxon>Bacteria</taxon>
        <taxon>Pseudomonadati</taxon>
        <taxon>Thermodesulfobacteriota</taxon>
        <taxon>Desulfuromonadia</taxon>
        <taxon>Geobacterales</taxon>
        <taxon>Geobacteraceae</taxon>
        <taxon>Geobacter</taxon>
    </lineage>
</organism>
<reference evidence="4 5" key="1">
    <citation type="journal article" date="2015" name="Genome Announc.">
        <title>Complete Genome of Geobacter pickeringii G13T, a Metal-Reducing Isolate from Sedimentary Kaolin Deposits.</title>
        <authorList>
            <person name="Badalamenti J.P."/>
            <person name="Bond D.R."/>
        </authorList>
    </citation>
    <scope>NUCLEOTIDE SEQUENCE [LARGE SCALE GENOMIC DNA]</scope>
    <source>
        <strain evidence="4 5">G13</strain>
    </source>
</reference>
<dbReference type="EMBL" id="CP009788">
    <property type="protein sequence ID" value="AJE04809.1"/>
    <property type="molecule type" value="Genomic_DNA"/>
</dbReference>
<dbReference type="STRING" id="345632.GPICK_04310"/>
<evidence type="ECO:0000313" key="5">
    <source>
        <dbReference type="Proteomes" id="UP000057609"/>
    </source>
</evidence>